<dbReference type="EMBL" id="CP073587">
    <property type="protein sequence ID" value="QUN05750.1"/>
    <property type="molecule type" value="Genomic_DNA"/>
</dbReference>
<dbReference type="SUPFAM" id="SSF55874">
    <property type="entry name" value="ATPase domain of HSP90 chaperone/DNA topoisomerase II/histidine kinase"/>
    <property type="match status" value="1"/>
</dbReference>
<evidence type="ECO:0000256" key="6">
    <source>
        <dbReference type="ARBA" id="ARBA00022679"/>
    </source>
</evidence>
<name>A0ABX7YTQ6_9GAMM</name>
<feature type="domain" description="Histidine kinase" evidence="15">
    <location>
        <begin position="287"/>
        <end position="495"/>
    </location>
</feature>
<accession>A0ABX7YTQ6</accession>
<keyword evidence="7 14" id="KW-0812">Transmembrane</keyword>
<gene>
    <name evidence="17" type="ORF">KDN34_16470</name>
</gene>
<dbReference type="Gene3D" id="3.30.565.10">
    <property type="entry name" value="Histidine kinase-like ATPase, C-terminal domain"/>
    <property type="match status" value="1"/>
</dbReference>
<dbReference type="EC" id="2.7.13.3" evidence="3"/>
<evidence type="ECO:0000259" key="16">
    <source>
        <dbReference type="PROSITE" id="PS50885"/>
    </source>
</evidence>
<evidence type="ECO:0000256" key="12">
    <source>
        <dbReference type="ARBA" id="ARBA00023012"/>
    </source>
</evidence>
<dbReference type="Gene3D" id="1.10.287.130">
    <property type="match status" value="1"/>
</dbReference>
<dbReference type="InterPro" id="IPR005467">
    <property type="entry name" value="His_kinase_dom"/>
</dbReference>
<evidence type="ECO:0000256" key="7">
    <source>
        <dbReference type="ARBA" id="ARBA00022692"/>
    </source>
</evidence>
<sequence>MSAFFLPNRLFIKLLLGFWLCSSLIILAVGAIPLLQQYHEASDVPPPILNVLQRMADKISNNPALLNGIKVLVSPDPELHHLAEHFGETPEDKAIIRELKFPKPNDRPELGAPDHPRREDQPFHLFIFDAQGQLVNNPKLPPNIRNNLLMIAAIDSPEPKSYSFRDEMFFGPLHIHVNNSEYRLYGGLPGPHRVPWFFFFIDHKLLTLSLAILLSGILCGLLAWHLGKPLQSLKLSAIALAHGDLTNRVDDATSRRHDEIGELGIAFNSMADAIEIMVNSQQRLISDISHELRTPLTRLQLALALTRKKGLAVEETERIAYEADQLEKMIAELLELSRAKLKAHQENKVNVDLAESLSQVLDDAEFEAAQQGKNIIIKIPDELTLPQYPKPLSRAIENLLRNAIRYSESEITLCARREKNEVIIVVADDGPGIEEKELQAIFKPFYRPQSARERETGGWGLGLAITEAAISAHHGSISARNRETGGLEVTVVLPA</sequence>
<dbReference type="InterPro" id="IPR003660">
    <property type="entry name" value="HAMP_dom"/>
</dbReference>
<dbReference type="InterPro" id="IPR036890">
    <property type="entry name" value="HATPase_C_sf"/>
</dbReference>
<evidence type="ECO:0000256" key="2">
    <source>
        <dbReference type="ARBA" id="ARBA00004651"/>
    </source>
</evidence>
<organism evidence="17 18">
    <name type="scientific">Shewanella yunxiaonensis</name>
    <dbReference type="NCBI Taxonomy" id="2829809"/>
    <lineage>
        <taxon>Bacteria</taxon>
        <taxon>Pseudomonadati</taxon>
        <taxon>Pseudomonadota</taxon>
        <taxon>Gammaproteobacteria</taxon>
        <taxon>Alteromonadales</taxon>
        <taxon>Shewanellaceae</taxon>
        <taxon>Shewanella</taxon>
    </lineage>
</organism>
<feature type="transmembrane region" description="Helical" evidence="14">
    <location>
        <begin position="205"/>
        <end position="226"/>
    </location>
</feature>
<keyword evidence="10" id="KW-0067">ATP-binding</keyword>
<keyword evidence="11 14" id="KW-1133">Transmembrane helix</keyword>
<evidence type="ECO:0000256" key="5">
    <source>
        <dbReference type="ARBA" id="ARBA00022553"/>
    </source>
</evidence>
<dbReference type="Pfam" id="PF00512">
    <property type="entry name" value="HisKA"/>
    <property type="match status" value="1"/>
</dbReference>
<comment type="catalytic activity">
    <reaction evidence="1">
        <text>ATP + protein L-histidine = ADP + protein N-phospho-L-histidine.</text>
        <dbReference type="EC" id="2.7.13.3"/>
    </reaction>
</comment>
<comment type="subcellular location">
    <subcellularLocation>
        <location evidence="2">Cell membrane</location>
        <topology evidence="2">Multi-pass membrane protein</topology>
    </subcellularLocation>
</comment>
<evidence type="ECO:0000256" key="4">
    <source>
        <dbReference type="ARBA" id="ARBA00022475"/>
    </source>
</evidence>
<keyword evidence="12" id="KW-0902">Two-component regulatory system</keyword>
<dbReference type="SMART" id="SM00304">
    <property type="entry name" value="HAMP"/>
    <property type="match status" value="1"/>
</dbReference>
<dbReference type="SMART" id="SM00387">
    <property type="entry name" value="HATPase_c"/>
    <property type="match status" value="1"/>
</dbReference>
<dbReference type="RefSeq" id="WP_212594776.1">
    <property type="nucleotide sequence ID" value="NZ_CP073587.1"/>
</dbReference>
<keyword evidence="6" id="KW-0808">Transferase</keyword>
<keyword evidence="4" id="KW-1003">Cell membrane</keyword>
<evidence type="ECO:0000256" key="13">
    <source>
        <dbReference type="ARBA" id="ARBA00023136"/>
    </source>
</evidence>
<evidence type="ECO:0000256" key="3">
    <source>
        <dbReference type="ARBA" id="ARBA00012438"/>
    </source>
</evidence>
<evidence type="ECO:0000256" key="1">
    <source>
        <dbReference type="ARBA" id="ARBA00000085"/>
    </source>
</evidence>
<keyword evidence="5" id="KW-0597">Phosphoprotein</keyword>
<dbReference type="Pfam" id="PF00672">
    <property type="entry name" value="HAMP"/>
    <property type="match status" value="1"/>
</dbReference>
<evidence type="ECO:0000256" key="11">
    <source>
        <dbReference type="ARBA" id="ARBA00022989"/>
    </source>
</evidence>
<keyword evidence="18" id="KW-1185">Reference proteome</keyword>
<dbReference type="CDD" id="cd00082">
    <property type="entry name" value="HisKA"/>
    <property type="match status" value="1"/>
</dbReference>
<dbReference type="CDD" id="cd06225">
    <property type="entry name" value="HAMP"/>
    <property type="match status" value="1"/>
</dbReference>
<evidence type="ECO:0000313" key="17">
    <source>
        <dbReference type="EMBL" id="QUN05750.1"/>
    </source>
</evidence>
<dbReference type="InterPro" id="IPR004358">
    <property type="entry name" value="Sig_transdc_His_kin-like_C"/>
</dbReference>
<dbReference type="SMART" id="SM00388">
    <property type="entry name" value="HisKA"/>
    <property type="match status" value="1"/>
</dbReference>
<evidence type="ECO:0000256" key="8">
    <source>
        <dbReference type="ARBA" id="ARBA00022741"/>
    </source>
</evidence>
<keyword evidence="13 14" id="KW-0472">Membrane</keyword>
<dbReference type="PRINTS" id="PR00344">
    <property type="entry name" value="BCTRLSENSOR"/>
</dbReference>
<evidence type="ECO:0000256" key="14">
    <source>
        <dbReference type="SAM" id="Phobius"/>
    </source>
</evidence>
<dbReference type="InterPro" id="IPR036097">
    <property type="entry name" value="HisK_dim/P_sf"/>
</dbReference>
<protein>
    <recommendedName>
        <fullName evidence="3">histidine kinase</fullName>
        <ecNumber evidence="3">2.7.13.3</ecNumber>
    </recommendedName>
</protein>
<feature type="domain" description="HAMP" evidence="16">
    <location>
        <begin position="224"/>
        <end position="279"/>
    </location>
</feature>
<evidence type="ECO:0000256" key="9">
    <source>
        <dbReference type="ARBA" id="ARBA00022777"/>
    </source>
</evidence>
<dbReference type="PANTHER" id="PTHR45528">
    <property type="entry name" value="SENSOR HISTIDINE KINASE CPXA"/>
    <property type="match status" value="1"/>
</dbReference>
<evidence type="ECO:0000313" key="18">
    <source>
        <dbReference type="Proteomes" id="UP000679575"/>
    </source>
</evidence>
<dbReference type="Proteomes" id="UP000679575">
    <property type="component" value="Chromosome"/>
</dbReference>
<evidence type="ECO:0000259" key="15">
    <source>
        <dbReference type="PROSITE" id="PS50109"/>
    </source>
</evidence>
<evidence type="ECO:0000256" key="10">
    <source>
        <dbReference type="ARBA" id="ARBA00022840"/>
    </source>
</evidence>
<dbReference type="Gene3D" id="1.10.8.500">
    <property type="entry name" value="HAMP domain in histidine kinase"/>
    <property type="match status" value="1"/>
</dbReference>
<keyword evidence="8" id="KW-0547">Nucleotide-binding</keyword>
<dbReference type="Pfam" id="PF02518">
    <property type="entry name" value="HATPase_c"/>
    <property type="match status" value="1"/>
</dbReference>
<dbReference type="InterPro" id="IPR003661">
    <property type="entry name" value="HisK_dim/P_dom"/>
</dbReference>
<dbReference type="InterPro" id="IPR003594">
    <property type="entry name" value="HATPase_dom"/>
</dbReference>
<dbReference type="SUPFAM" id="SSF47384">
    <property type="entry name" value="Homodimeric domain of signal transducing histidine kinase"/>
    <property type="match status" value="1"/>
</dbReference>
<proteinExistence type="predicted"/>
<dbReference type="PROSITE" id="PS50109">
    <property type="entry name" value="HIS_KIN"/>
    <property type="match status" value="1"/>
</dbReference>
<dbReference type="PROSITE" id="PS50885">
    <property type="entry name" value="HAMP"/>
    <property type="match status" value="1"/>
</dbReference>
<dbReference type="InterPro" id="IPR050398">
    <property type="entry name" value="HssS/ArlS-like"/>
</dbReference>
<dbReference type="PANTHER" id="PTHR45528:SF1">
    <property type="entry name" value="SENSOR HISTIDINE KINASE CPXA"/>
    <property type="match status" value="1"/>
</dbReference>
<reference evidence="17 18" key="1">
    <citation type="submission" date="2021-04" db="EMBL/GenBank/DDBJ databases">
        <title>Novel species identification of genus Shewanella.</title>
        <authorList>
            <person name="Liu G."/>
        </authorList>
    </citation>
    <scope>NUCLEOTIDE SEQUENCE [LARGE SCALE GENOMIC DNA]</scope>
    <source>
        <strain evidence="17 18">FJAT-54481</strain>
    </source>
</reference>
<dbReference type="SUPFAM" id="SSF158472">
    <property type="entry name" value="HAMP domain-like"/>
    <property type="match status" value="1"/>
</dbReference>
<keyword evidence="9" id="KW-0418">Kinase</keyword>